<reference evidence="3" key="1">
    <citation type="submission" date="2019-01" db="EMBL/GenBank/DDBJ databases">
        <title>Anaerobic oxidation of ethane by archaea from a marine hydrocarbon seep.</title>
        <authorList>
            <person name="Musat F."/>
        </authorList>
    </citation>
    <scope>NUCLEOTIDE SEQUENCE [LARGE SCALE GENOMIC DNA]</scope>
</reference>
<dbReference type="GO" id="GO:0030246">
    <property type="term" value="F:carbohydrate binding"/>
    <property type="evidence" value="ECO:0007669"/>
    <property type="project" value="InterPro"/>
</dbReference>
<dbReference type="Proteomes" id="UP000291831">
    <property type="component" value="Unassembled WGS sequence"/>
</dbReference>
<comment type="caution">
    <text evidence="2">The sequence shown here is derived from an EMBL/GenBank/DDBJ whole genome shotgun (WGS) entry which is preliminary data.</text>
</comment>
<name>A0A8B3S3L5_9EURY</name>
<dbReference type="SUPFAM" id="SSF49464">
    <property type="entry name" value="Carboxypeptidase regulatory domain-like"/>
    <property type="match status" value="1"/>
</dbReference>
<keyword evidence="1" id="KW-0472">Membrane</keyword>
<evidence type="ECO:0000313" key="3">
    <source>
        <dbReference type="Proteomes" id="UP000291831"/>
    </source>
</evidence>
<organism evidence="2 3">
    <name type="scientific">Candidatus Argoarchaeum ethanivorans</name>
    <dbReference type="NCBI Taxonomy" id="2608793"/>
    <lineage>
        <taxon>Archaea</taxon>
        <taxon>Methanobacteriati</taxon>
        <taxon>Methanobacteriota</taxon>
        <taxon>Stenosarchaea group</taxon>
        <taxon>Methanomicrobia</taxon>
        <taxon>Methanosarcinales</taxon>
        <taxon>Methanosarcinales incertae sedis</taxon>
        <taxon>GOM Arc I cluster</taxon>
        <taxon>Candidatus Argoarchaeum</taxon>
    </lineage>
</organism>
<sequence length="505" mass="56445">KPSWTWDSQGIYIVGLKITDSQASGPGGTIGPLDVDMKYATVTVKPKAILYAPNMWFDSTEQYNATTPFFYTGNIYETSGEKSKTKYLDLTEDQIWDNFTIFYHIAEMEDEIVYEYWFYYAYNDFLNEHYHDWETVFVFVDKNAGEVTRVVASAHDWNCPNNYLSNPNFEENEHAGILVEEGSHASWIDGNNNGLVNVLADVTNGLSAYKILYWTEEDQLNGPQIKHNDLHYKLKEINQDFIDMFGGLDTFPNSPELGIRVKIPEWLGEDKFIHKGGKPPTHPWKQSRYNNPEEISILARLGDYVEGTINLVGEGTPEGAIIVILSNESYYTFAGENGTFLINHVSSGTHDIVVNLDGYAPYKQRFIHSSNTTGGVEGILHLIPESEAFRIEGIVTDENGNVAVNAIIDVYDESGVRLFTTLTDENGQYLVIVSEEHVYTVKASTETEEGSVKVSGGAGSIVEGDIRTTKKAGAVPVPVLSTVGMLVLVVLMLIVLVNEAIKKRR</sequence>
<dbReference type="InterPro" id="IPR013784">
    <property type="entry name" value="Carb-bd-like_fold"/>
</dbReference>
<dbReference type="AlphaFoldDB" id="A0A8B3S3L5"/>
<evidence type="ECO:0000313" key="2">
    <source>
        <dbReference type="EMBL" id="RZB29572.1"/>
    </source>
</evidence>
<dbReference type="InterPro" id="IPR008701">
    <property type="entry name" value="NPP1"/>
</dbReference>
<dbReference type="Gene3D" id="2.60.40.1120">
    <property type="entry name" value="Carboxypeptidase-like, regulatory domain"/>
    <property type="match status" value="1"/>
</dbReference>
<protein>
    <recommendedName>
        <fullName evidence="4">Carboxypeptidase regulatory-like domain-containing protein</fullName>
    </recommendedName>
</protein>
<dbReference type="SUPFAM" id="SSF49452">
    <property type="entry name" value="Starch-binding domain-like"/>
    <property type="match status" value="1"/>
</dbReference>
<gene>
    <name evidence="2" type="ORF">AEth_01083</name>
</gene>
<dbReference type="InterPro" id="IPR008969">
    <property type="entry name" value="CarboxyPept-like_regulatory"/>
</dbReference>
<feature type="non-terminal residue" evidence="2">
    <location>
        <position position="1"/>
    </location>
</feature>
<evidence type="ECO:0000256" key="1">
    <source>
        <dbReference type="SAM" id="Phobius"/>
    </source>
</evidence>
<keyword evidence="1" id="KW-0812">Transmembrane</keyword>
<feature type="transmembrane region" description="Helical" evidence="1">
    <location>
        <begin position="477"/>
        <end position="497"/>
    </location>
</feature>
<keyword evidence="1" id="KW-1133">Transmembrane helix</keyword>
<evidence type="ECO:0008006" key="4">
    <source>
        <dbReference type="Google" id="ProtNLM"/>
    </source>
</evidence>
<dbReference type="EMBL" id="RPGO01000025">
    <property type="protein sequence ID" value="RZB29572.1"/>
    <property type="molecule type" value="Genomic_DNA"/>
</dbReference>
<dbReference type="Pfam" id="PF05630">
    <property type="entry name" value="NPP1"/>
    <property type="match status" value="1"/>
</dbReference>
<accession>A0A8B3S3L5</accession>
<proteinExistence type="predicted"/>